<dbReference type="PROSITE" id="PS51294">
    <property type="entry name" value="HTH_MYB"/>
    <property type="match status" value="1"/>
</dbReference>
<dbReference type="InterPro" id="IPR001005">
    <property type="entry name" value="SANT/Myb"/>
</dbReference>
<dbReference type="InterPro" id="IPR017930">
    <property type="entry name" value="Myb_dom"/>
</dbReference>
<dbReference type="PROSITE" id="PS50090">
    <property type="entry name" value="MYB_LIKE"/>
    <property type="match status" value="1"/>
</dbReference>
<evidence type="ECO:0000313" key="4">
    <source>
        <dbReference type="Proteomes" id="UP000298225"/>
    </source>
</evidence>
<accession>A0A4Y9KR53</accession>
<reference evidence="3 4" key="1">
    <citation type="submission" date="2019-03" db="EMBL/GenBank/DDBJ databases">
        <title>Bradyrhizobium strains diversity isolated from Chamaecrista fasciculata.</title>
        <authorList>
            <person name="Urquiaga M.C.O."/>
            <person name="Hungria M."/>
            <person name="Delamuta J.R.M."/>
        </authorList>
    </citation>
    <scope>NUCLEOTIDE SEQUENCE [LARGE SCALE GENOMIC DNA]</scope>
    <source>
        <strain evidence="3 4">CNPSo 3424</strain>
    </source>
</reference>
<dbReference type="EMBL" id="SPQU01000074">
    <property type="protein sequence ID" value="TFV28191.1"/>
    <property type="molecule type" value="Genomic_DNA"/>
</dbReference>
<proteinExistence type="predicted"/>
<dbReference type="AlphaFoldDB" id="A0A4Y9KR53"/>
<protein>
    <submittedName>
        <fullName evidence="3">Uncharacterized protein</fullName>
    </submittedName>
</protein>
<dbReference type="Gene3D" id="1.10.10.60">
    <property type="entry name" value="Homeodomain-like"/>
    <property type="match status" value="1"/>
</dbReference>
<keyword evidence="4" id="KW-1185">Reference proteome</keyword>
<gene>
    <name evidence="3" type="ORF">E4K66_39160</name>
</gene>
<sequence>MKRRRWSADEEAKLLRMKASGKSWPEIAEELGRTQMSVEVRAAEIKRKESRFHPPDRANERDEV</sequence>
<organism evidence="3 4">
    <name type="scientific">Bradyrhizobium frederickii</name>
    <dbReference type="NCBI Taxonomy" id="2560054"/>
    <lineage>
        <taxon>Bacteria</taxon>
        <taxon>Pseudomonadati</taxon>
        <taxon>Pseudomonadota</taxon>
        <taxon>Alphaproteobacteria</taxon>
        <taxon>Hyphomicrobiales</taxon>
        <taxon>Nitrobacteraceae</taxon>
        <taxon>Bradyrhizobium</taxon>
    </lineage>
</organism>
<feature type="domain" description="Myb-like" evidence="1">
    <location>
        <begin position="1"/>
        <end position="41"/>
    </location>
</feature>
<dbReference type="SMART" id="SM00717">
    <property type="entry name" value="SANT"/>
    <property type="match status" value="1"/>
</dbReference>
<dbReference type="Proteomes" id="UP000298225">
    <property type="component" value="Unassembled WGS sequence"/>
</dbReference>
<evidence type="ECO:0000259" key="1">
    <source>
        <dbReference type="PROSITE" id="PS50090"/>
    </source>
</evidence>
<feature type="domain" description="HTH myb-type" evidence="2">
    <location>
        <begin position="1"/>
        <end position="50"/>
    </location>
</feature>
<name>A0A4Y9KR53_9BRAD</name>
<dbReference type="RefSeq" id="WP_135171792.1">
    <property type="nucleotide sequence ID" value="NZ_SPQU01000074.1"/>
</dbReference>
<dbReference type="OrthoDB" id="8452047at2"/>
<evidence type="ECO:0000313" key="3">
    <source>
        <dbReference type="EMBL" id="TFV28191.1"/>
    </source>
</evidence>
<comment type="caution">
    <text evidence="3">The sequence shown here is derived from an EMBL/GenBank/DDBJ whole genome shotgun (WGS) entry which is preliminary data.</text>
</comment>
<evidence type="ECO:0000259" key="2">
    <source>
        <dbReference type="PROSITE" id="PS51294"/>
    </source>
</evidence>